<accession>A0AAV2VQK6</accession>
<proteinExistence type="predicted"/>
<comment type="caution">
    <text evidence="2">The sequence shown here is derived from an EMBL/GenBank/DDBJ whole genome shotgun (WGS) entry which is preliminary data.</text>
</comment>
<evidence type="ECO:0000313" key="3">
    <source>
        <dbReference type="Proteomes" id="UP000018211"/>
    </source>
</evidence>
<organism evidence="2 3">
    <name type="scientific">Vibrio nigripulchritudo SOn1</name>
    <dbReference type="NCBI Taxonomy" id="1238450"/>
    <lineage>
        <taxon>Bacteria</taxon>
        <taxon>Pseudomonadati</taxon>
        <taxon>Pseudomonadota</taxon>
        <taxon>Gammaproteobacteria</taxon>
        <taxon>Vibrionales</taxon>
        <taxon>Vibrionaceae</taxon>
        <taxon>Vibrio</taxon>
    </lineage>
</organism>
<keyword evidence="1" id="KW-0472">Membrane</keyword>
<dbReference type="AlphaFoldDB" id="A0AAV2VQK6"/>
<name>A0AAV2VQK6_9VIBR</name>
<evidence type="ECO:0000256" key="1">
    <source>
        <dbReference type="SAM" id="Phobius"/>
    </source>
</evidence>
<evidence type="ECO:0000313" key="2">
    <source>
        <dbReference type="EMBL" id="CCO46825.1"/>
    </source>
</evidence>
<feature type="transmembrane region" description="Helical" evidence="1">
    <location>
        <begin position="74"/>
        <end position="94"/>
    </location>
</feature>
<dbReference type="EMBL" id="CAOF01000101">
    <property type="protein sequence ID" value="CCO46825.1"/>
    <property type="molecule type" value="Genomic_DNA"/>
</dbReference>
<dbReference type="Proteomes" id="UP000018211">
    <property type="component" value="Unassembled WGS sequence"/>
</dbReference>
<sequence>MNEDDLPVSDLERVLDILLTKDIPALYFLFERLALAMSAIYFISACMSLLRVRALTGQTSMSSMQMSESSPTEIFAKFGACIFLGSFGLGQAVISNTIFLGNFEPYSIEVIRSISCSVDDMSGCVHYELGMFADGSWTKATINETFFEFFTGLLAITGTICYFIGWTNFAKLGSQRSPRTFWQCVFQIFIGAFLMRPTESWQMFTGGFGV</sequence>
<gene>
    <name evidence="2" type="ORF">VIBNISOn1_190044</name>
</gene>
<feature type="transmembrane region" description="Helical" evidence="1">
    <location>
        <begin position="33"/>
        <end position="53"/>
    </location>
</feature>
<dbReference type="RefSeq" id="WP_022611866.1">
    <property type="nucleotide sequence ID" value="NZ_LK391965.1"/>
</dbReference>
<keyword evidence="1" id="KW-0812">Transmembrane</keyword>
<feature type="transmembrane region" description="Helical" evidence="1">
    <location>
        <begin position="149"/>
        <end position="169"/>
    </location>
</feature>
<reference evidence="2 3" key="1">
    <citation type="journal article" date="2013" name="ISME J.">
        <title>Comparative genomics of pathogenic lineages of Vibrio nigripulchritudo identifies virulence-associated traits.</title>
        <authorList>
            <person name="Goudenege D."/>
            <person name="Labreuche Y."/>
            <person name="Krin E."/>
            <person name="Ansquer D."/>
            <person name="Mangenot S."/>
            <person name="Calteau A."/>
            <person name="Medigue C."/>
            <person name="Mazel D."/>
            <person name="Polz M.F."/>
            <person name="Le Roux F."/>
        </authorList>
    </citation>
    <scope>NUCLEOTIDE SEQUENCE [LARGE SCALE GENOMIC DNA]</scope>
    <source>
        <strain evidence="2 3">SOn1</strain>
    </source>
</reference>
<protein>
    <submittedName>
        <fullName evidence="2">Uncharacterized protein</fullName>
    </submittedName>
</protein>
<keyword evidence="1" id="KW-1133">Transmembrane helix</keyword>